<organism evidence="11 12">
    <name type="scientific">Microbacterium aurum</name>
    <dbReference type="NCBI Taxonomy" id="36805"/>
    <lineage>
        <taxon>Bacteria</taxon>
        <taxon>Bacillati</taxon>
        <taxon>Actinomycetota</taxon>
        <taxon>Actinomycetes</taxon>
        <taxon>Micrococcales</taxon>
        <taxon>Microbacteriaceae</taxon>
        <taxon>Microbacterium</taxon>
    </lineage>
</organism>
<dbReference type="GO" id="GO:0046872">
    <property type="term" value="F:metal ion binding"/>
    <property type="evidence" value="ECO:0007669"/>
    <property type="project" value="UniProtKB-UniRule"/>
</dbReference>
<keyword evidence="6 9" id="KW-0521">NADP</keyword>
<keyword evidence="4 9" id="KW-0418">Kinase</keyword>
<dbReference type="EC" id="2.7.1.23" evidence="9"/>
<feature type="region of interest" description="Disordered" evidence="10">
    <location>
        <begin position="302"/>
        <end position="322"/>
    </location>
</feature>
<reference evidence="11 12" key="1">
    <citation type="submission" date="2016-12" db="EMBL/GenBank/DDBJ databases">
        <title>Complete genome sequence of Microbacterium aurum KACC 15219.</title>
        <authorList>
            <person name="Jung Y."/>
            <person name="Shin J.-H."/>
            <person name="Lee Y.-J."/>
            <person name="Yi H."/>
            <person name="Bahn Y.-S."/>
            <person name="Kim J.F."/>
            <person name="Lee D.-W."/>
        </authorList>
    </citation>
    <scope>NUCLEOTIDE SEQUENCE [LARGE SCALE GENOMIC DNA]</scope>
    <source>
        <strain evidence="11 12">KACC 15219</strain>
    </source>
</reference>
<keyword evidence="12" id="KW-1185">Reference proteome</keyword>
<comment type="function">
    <text evidence="9">Involved in the regulation of the intracellular balance of NAD and NADP, and is a key enzyme in the biosynthesis of NADP. Catalyzes specifically the phosphorylation on 2'-hydroxyl of the adenosine moiety of NAD to yield NADP.</text>
</comment>
<keyword evidence="3 9" id="KW-0547">Nucleotide-binding</keyword>
<gene>
    <name evidence="9" type="primary">nadK</name>
    <name evidence="11" type="ORF">BOH66_11510</name>
</gene>
<feature type="binding site" evidence="9">
    <location>
        <begin position="196"/>
        <end position="201"/>
    </location>
    <ligand>
        <name>NAD(+)</name>
        <dbReference type="ChEBI" id="CHEBI:57540"/>
    </ligand>
</feature>
<dbReference type="PANTHER" id="PTHR20275">
    <property type="entry name" value="NAD KINASE"/>
    <property type="match status" value="1"/>
</dbReference>
<dbReference type="Gene3D" id="3.40.50.10330">
    <property type="entry name" value="Probable inorganic polyphosphate/atp-NAD kinase, domain 1"/>
    <property type="match status" value="1"/>
</dbReference>
<feature type="active site" description="Proton acceptor" evidence="9">
    <location>
        <position position="80"/>
    </location>
</feature>
<protein>
    <recommendedName>
        <fullName evidence="9">NAD kinase</fullName>
        <ecNumber evidence="9">2.7.1.23</ecNumber>
    </recommendedName>
    <alternativeName>
        <fullName evidence="9">ATP-dependent NAD kinase</fullName>
    </alternativeName>
</protein>
<feature type="binding site" evidence="9">
    <location>
        <begin position="155"/>
        <end position="156"/>
    </location>
    <ligand>
        <name>NAD(+)</name>
        <dbReference type="ChEBI" id="CHEBI:57540"/>
    </ligand>
</feature>
<feature type="binding site" evidence="9">
    <location>
        <position position="166"/>
    </location>
    <ligand>
        <name>NAD(+)</name>
        <dbReference type="ChEBI" id="CHEBI:57540"/>
    </ligand>
</feature>
<evidence type="ECO:0000256" key="8">
    <source>
        <dbReference type="ARBA" id="ARBA00047925"/>
    </source>
</evidence>
<dbReference type="InterPro" id="IPR017438">
    <property type="entry name" value="ATP-NAD_kinase_N"/>
</dbReference>
<feature type="binding site" evidence="9">
    <location>
        <position position="185"/>
    </location>
    <ligand>
        <name>NAD(+)</name>
        <dbReference type="ChEBI" id="CHEBI:57540"/>
    </ligand>
</feature>
<dbReference type="OrthoDB" id="9774737at2"/>
<dbReference type="KEGG" id="maur:BOH66_11510"/>
<sequence length="322" mass="33746">MGGTTQPTRNILVVAHARRDDTVAAARRVIAAVLASGARPVLAIDDPELVAALADLGPIAGLGADVDVADIEIAIVLGGDGTILRAAELVRGGTAPILGINMGHVGFLAEIEADVIDDAMRRVIDRDYEVEERMTLAVRVKDAAGEVIYDTWALNEATVEKAARERMMEVVIEIDRRPLSAFGCDGVVIATPTGSTAYNFSAGGPVIWPTVEAIAVVPLSAHALFARPLVVGPEATVAIEVLARTDGTGILWCDGRRSHDLPPGARVVVGRDPEPVRLARLHPAPFTDRLVRKFQLPVVGWRGPSSSPVSPVSPASPGTGAA</sequence>
<dbReference type="HAMAP" id="MF_00361">
    <property type="entry name" value="NAD_kinase"/>
    <property type="match status" value="1"/>
</dbReference>
<evidence type="ECO:0000256" key="4">
    <source>
        <dbReference type="ARBA" id="ARBA00022777"/>
    </source>
</evidence>
<dbReference type="InterPro" id="IPR017437">
    <property type="entry name" value="ATP-NAD_kinase_PpnK-typ_C"/>
</dbReference>
<evidence type="ECO:0000256" key="1">
    <source>
        <dbReference type="ARBA" id="ARBA00022490"/>
    </source>
</evidence>
<evidence type="ECO:0000256" key="5">
    <source>
        <dbReference type="ARBA" id="ARBA00022840"/>
    </source>
</evidence>
<dbReference type="FunFam" id="2.60.200.30:FF:000007">
    <property type="entry name" value="NAD kinase"/>
    <property type="match status" value="1"/>
</dbReference>
<evidence type="ECO:0000256" key="9">
    <source>
        <dbReference type="HAMAP-Rule" id="MF_00361"/>
    </source>
</evidence>
<evidence type="ECO:0000313" key="11">
    <source>
        <dbReference type="EMBL" id="APZ34800.1"/>
    </source>
</evidence>
<dbReference type="InterPro" id="IPR002504">
    <property type="entry name" value="NADK"/>
</dbReference>
<evidence type="ECO:0000256" key="2">
    <source>
        <dbReference type="ARBA" id="ARBA00022679"/>
    </source>
</evidence>
<name>A0A1P8U9L8_9MICO</name>
<dbReference type="GO" id="GO:0019674">
    <property type="term" value="P:NAD+ metabolic process"/>
    <property type="evidence" value="ECO:0007669"/>
    <property type="project" value="InterPro"/>
</dbReference>
<comment type="similarity">
    <text evidence="9">Belongs to the NAD kinase family.</text>
</comment>
<feature type="binding site" evidence="9">
    <location>
        <begin position="80"/>
        <end position="81"/>
    </location>
    <ligand>
        <name>NAD(+)</name>
        <dbReference type="ChEBI" id="CHEBI:57540"/>
    </ligand>
</feature>
<accession>A0A1P8U9L8</accession>
<evidence type="ECO:0000256" key="10">
    <source>
        <dbReference type="SAM" id="MobiDB-lite"/>
    </source>
</evidence>
<comment type="catalytic activity">
    <reaction evidence="8 9">
        <text>NAD(+) + ATP = ADP + NADP(+) + H(+)</text>
        <dbReference type="Rhea" id="RHEA:18629"/>
        <dbReference type="ChEBI" id="CHEBI:15378"/>
        <dbReference type="ChEBI" id="CHEBI:30616"/>
        <dbReference type="ChEBI" id="CHEBI:57540"/>
        <dbReference type="ChEBI" id="CHEBI:58349"/>
        <dbReference type="ChEBI" id="CHEBI:456216"/>
        <dbReference type="EC" id="2.7.1.23"/>
    </reaction>
</comment>
<evidence type="ECO:0000313" key="12">
    <source>
        <dbReference type="Proteomes" id="UP000187185"/>
    </source>
</evidence>
<dbReference type="GO" id="GO:0051287">
    <property type="term" value="F:NAD binding"/>
    <property type="evidence" value="ECO:0007669"/>
    <property type="project" value="UniProtKB-ARBA"/>
</dbReference>
<dbReference type="Gene3D" id="2.60.200.30">
    <property type="entry name" value="Probable inorganic polyphosphate/atp-NAD kinase, domain 2"/>
    <property type="match status" value="1"/>
</dbReference>
<dbReference type="EMBL" id="CP018762">
    <property type="protein sequence ID" value="APZ34800.1"/>
    <property type="molecule type" value="Genomic_DNA"/>
</dbReference>
<feature type="binding site" evidence="9">
    <location>
        <position position="85"/>
    </location>
    <ligand>
        <name>NAD(+)</name>
        <dbReference type="ChEBI" id="CHEBI:57540"/>
    </ligand>
</feature>
<keyword evidence="2 9" id="KW-0808">Transferase</keyword>
<dbReference type="GO" id="GO:0005524">
    <property type="term" value="F:ATP binding"/>
    <property type="evidence" value="ECO:0007669"/>
    <property type="project" value="UniProtKB-KW"/>
</dbReference>
<dbReference type="AlphaFoldDB" id="A0A1P8U9L8"/>
<evidence type="ECO:0000256" key="3">
    <source>
        <dbReference type="ARBA" id="ARBA00022741"/>
    </source>
</evidence>
<comment type="caution">
    <text evidence="9">Lacks conserved residue(s) required for the propagation of feature annotation.</text>
</comment>
<dbReference type="STRING" id="36805.BOH66_11510"/>
<dbReference type="Pfam" id="PF20143">
    <property type="entry name" value="NAD_kinase_C"/>
    <property type="match status" value="1"/>
</dbReference>
<proteinExistence type="inferred from homology"/>
<comment type="cofactor">
    <cofactor evidence="9">
        <name>a divalent metal cation</name>
        <dbReference type="ChEBI" id="CHEBI:60240"/>
    </cofactor>
</comment>
<keyword evidence="1 9" id="KW-0963">Cytoplasm</keyword>
<keyword evidence="7 9" id="KW-0520">NAD</keyword>
<dbReference type="NCBIfam" id="NF002892">
    <property type="entry name" value="PRK03372.1"/>
    <property type="match status" value="1"/>
</dbReference>
<dbReference type="GO" id="GO:0005737">
    <property type="term" value="C:cytoplasm"/>
    <property type="evidence" value="ECO:0007669"/>
    <property type="project" value="UniProtKB-SubCell"/>
</dbReference>
<dbReference type="InterPro" id="IPR016064">
    <property type="entry name" value="NAD/diacylglycerol_kinase_sf"/>
</dbReference>
<evidence type="ECO:0000256" key="6">
    <source>
        <dbReference type="ARBA" id="ARBA00022857"/>
    </source>
</evidence>
<dbReference type="Proteomes" id="UP000187185">
    <property type="component" value="Chromosome"/>
</dbReference>
<dbReference type="PANTHER" id="PTHR20275:SF0">
    <property type="entry name" value="NAD KINASE"/>
    <property type="match status" value="1"/>
</dbReference>
<dbReference type="SUPFAM" id="SSF111331">
    <property type="entry name" value="NAD kinase/diacylglycerol kinase-like"/>
    <property type="match status" value="1"/>
</dbReference>
<dbReference type="Pfam" id="PF01513">
    <property type="entry name" value="NAD_kinase"/>
    <property type="match status" value="1"/>
</dbReference>
<evidence type="ECO:0000256" key="7">
    <source>
        <dbReference type="ARBA" id="ARBA00023027"/>
    </source>
</evidence>
<dbReference type="GO" id="GO:0006741">
    <property type="term" value="P:NADP+ biosynthetic process"/>
    <property type="evidence" value="ECO:0007669"/>
    <property type="project" value="UniProtKB-UniRule"/>
</dbReference>
<keyword evidence="5 9" id="KW-0067">ATP-binding</keyword>
<dbReference type="GO" id="GO:0003951">
    <property type="term" value="F:NAD+ kinase activity"/>
    <property type="evidence" value="ECO:0007669"/>
    <property type="project" value="UniProtKB-UniRule"/>
</dbReference>
<comment type="subcellular location">
    <subcellularLocation>
        <location evidence="9">Cytoplasm</location>
    </subcellularLocation>
</comment>